<gene>
    <name evidence="1" type="ORF">F8158_30635</name>
</gene>
<organism evidence="1 2">
    <name type="scientific">Bacillus cereus</name>
    <dbReference type="NCBI Taxonomy" id="1396"/>
    <lineage>
        <taxon>Bacteria</taxon>
        <taxon>Bacillati</taxon>
        <taxon>Bacillota</taxon>
        <taxon>Bacilli</taxon>
        <taxon>Bacillales</taxon>
        <taxon>Bacillaceae</taxon>
        <taxon>Bacillus</taxon>
        <taxon>Bacillus cereus group</taxon>
    </lineage>
</organism>
<protein>
    <recommendedName>
        <fullName evidence="3">Group-specific protein</fullName>
    </recommendedName>
</protein>
<dbReference type="Proteomes" id="UP000477920">
    <property type="component" value="Unassembled WGS sequence"/>
</dbReference>
<reference evidence="1 2" key="1">
    <citation type="submission" date="2019-10" db="EMBL/GenBank/DDBJ databases">
        <title>Bacillus from the desert of Cuatro Cinegas, Coahuila.</title>
        <authorList>
            <person name="Olmedo-Alvarez G."/>
            <person name="Saldana S."/>
            <person name="Barcelo D."/>
        </authorList>
    </citation>
    <scope>NUCLEOTIDE SEQUENCE [LARGE SCALE GENOMIC DNA]</scope>
    <source>
        <strain evidence="1 2">CH101a_3T</strain>
    </source>
</reference>
<proteinExistence type="predicted"/>
<accession>A0AB34CWJ7</accession>
<comment type="caution">
    <text evidence="1">The sequence shown here is derived from an EMBL/GenBank/DDBJ whole genome shotgun (WGS) entry which is preliminary data.</text>
</comment>
<evidence type="ECO:0008006" key="3">
    <source>
        <dbReference type="Google" id="ProtNLM"/>
    </source>
</evidence>
<evidence type="ECO:0000313" key="2">
    <source>
        <dbReference type="Proteomes" id="UP000477920"/>
    </source>
</evidence>
<dbReference type="EMBL" id="WBPB01000077">
    <property type="protein sequence ID" value="KAB2489955.1"/>
    <property type="molecule type" value="Genomic_DNA"/>
</dbReference>
<sequence length="73" mass="8659">MQDEELQKEQQRVLDFGRLIKKQLTIMDGVQQDFNTIEQDLSTMINSALAHDKILVEQLFYFDRLCKKIKSQI</sequence>
<dbReference type="AlphaFoldDB" id="A0AB34CWJ7"/>
<name>A0AB34CWJ7_BACCE</name>
<evidence type="ECO:0000313" key="1">
    <source>
        <dbReference type="EMBL" id="KAB2489955.1"/>
    </source>
</evidence>